<protein>
    <recommendedName>
        <fullName evidence="3">S-adenosyl-L-methionine-dependent methyltransferase</fullName>
    </recommendedName>
</protein>
<comment type="caution">
    <text evidence="1">The sequence shown here is derived from an EMBL/GenBank/DDBJ whole genome shotgun (WGS) entry which is preliminary data.</text>
</comment>
<dbReference type="PANTHER" id="PTHR43591:SF31">
    <property type="entry name" value="LAEA-LIKE, PUTATIVE (AFU_ORTHOLOGUE AFUA_8G01930)-RELATED"/>
    <property type="match status" value="1"/>
</dbReference>
<dbReference type="Pfam" id="PF13489">
    <property type="entry name" value="Methyltransf_23"/>
    <property type="match status" value="1"/>
</dbReference>
<dbReference type="SUPFAM" id="SSF53335">
    <property type="entry name" value="S-adenosyl-L-methionine-dependent methyltransferases"/>
    <property type="match status" value="1"/>
</dbReference>
<dbReference type="InterPro" id="IPR029063">
    <property type="entry name" value="SAM-dependent_MTases_sf"/>
</dbReference>
<evidence type="ECO:0008006" key="3">
    <source>
        <dbReference type="Google" id="ProtNLM"/>
    </source>
</evidence>
<accession>A0A232LVB2</accession>
<gene>
    <name evidence="1" type="ORF">Egran_04127</name>
</gene>
<dbReference type="PANTHER" id="PTHR43591">
    <property type="entry name" value="METHYLTRANSFERASE"/>
    <property type="match status" value="1"/>
</dbReference>
<evidence type="ECO:0000313" key="1">
    <source>
        <dbReference type="EMBL" id="OXV08111.1"/>
    </source>
</evidence>
<sequence>MARLNRPVHKDNSVDSALYVSGGSSSFLTSISSSIRKYKYENGRRYHAFRDGEYVMPNDEEEQDRMDLLHHVFLLILGGELFVSPIERNGLQRVLDLGTGTGIWAIDFAECVPLPVLFASRFLPIKLTREKSIPISGSRGTPPNCVFEIDDYEAEWSYNRPFDFIHGRELLGCINDYDRFFRQAFTNLRSGGYFEMQSFKAELYSDDGSLDKAEMTRKWVDLLQDSSNKFGKSMLDMDNWKDRMVKVGFTQVNCRIDKIPLGPWAKDRKKKEIGAYMQAEQLQAIPSYTYRLFSHILGWSKTEIEVLIAGLRSELLDQSIHQYGNMYFVYGRKP</sequence>
<dbReference type="EMBL" id="NPHW01004313">
    <property type="protein sequence ID" value="OXV08111.1"/>
    <property type="molecule type" value="Genomic_DNA"/>
</dbReference>
<dbReference type="GO" id="GO:0008168">
    <property type="term" value="F:methyltransferase activity"/>
    <property type="evidence" value="ECO:0007669"/>
    <property type="project" value="TreeGrafter"/>
</dbReference>
<evidence type="ECO:0000313" key="2">
    <source>
        <dbReference type="Proteomes" id="UP000243515"/>
    </source>
</evidence>
<dbReference type="AlphaFoldDB" id="A0A232LVB2"/>
<dbReference type="Gene3D" id="3.40.50.150">
    <property type="entry name" value="Vaccinia Virus protein VP39"/>
    <property type="match status" value="1"/>
</dbReference>
<keyword evidence="2" id="KW-1185">Reference proteome</keyword>
<dbReference type="OrthoDB" id="2013972at2759"/>
<proteinExistence type="predicted"/>
<dbReference type="Proteomes" id="UP000243515">
    <property type="component" value="Unassembled WGS sequence"/>
</dbReference>
<organism evidence="1 2">
    <name type="scientific">Elaphomyces granulatus</name>
    <dbReference type="NCBI Taxonomy" id="519963"/>
    <lineage>
        <taxon>Eukaryota</taxon>
        <taxon>Fungi</taxon>
        <taxon>Dikarya</taxon>
        <taxon>Ascomycota</taxon>
        <taxon>Pezizomycotina</taxon>
        <taxon>Eurotiomycetes</taxon>
        <taxon>Eurotiomycetidae</taxon>
        <taxon>Eurotiales</taxon>
        <taxon>Elaphomycetaceae</taxon>
        <taxon>Elaphomyces</taxon>
    </lineage>
</organism>
<name>A0A232LVB2_9EURO</name>
<reference evidence="1 2" key="1">
    <citation type="journal article" date="2015" name="Environ. Microbiol.">
        <title>Metagenome sequence of Elaphomyces granulatus from sporocarp tissue reveals Ascomycota ectomycorrhizal fingerprints of genome expansion and a Proteobacteria-rich microbiome.</title>
        <authorList>
            <person name="Quandt C.A."/>
            <person name="Kohler A."/>
            <person name="Hesse C.N."/>
            <person name="Sharpton T.J."/>
            <person name="Martin F."/>
            <person name="Spatafora J.W."/>
        </authorList>
    </citation>
    <scope>NUCLEOTIDE SEQUENCE [LARGE SCALE GENOMIC DNA]</scope>
    <source>
        <strain evidence="1 2">OSC145934</strain>
    </source>
</reference>
<dbReference type="CDD" id="cd02440">
    <property type="entry name" value="AdoMet_MTases"/>
    <property type="match status" value="1"/>
</dbReference>